<dbReference type="AlphaFoldDB" id="A0A835YAV0"/>
<dbReference type="SUPFAM" id="SSF56281">
    <property type="entry name" value="Metallo-hydrolase/oxidoreductase"/>
    <property type="match status" value="2"/>
</dbReference>
<sequence length="982" mass="97327">MKLTCVGIGPCRCLVLRFRKANILLDCATPLHSALCAIGGPGRCNVPDPVGGAHPPYVGGEGASTAEELWGGDGCLHDLTPFLPLLACTEIHAALISSPEGLLALPYLLSLDLAAPPPGGGPEGGPPGGPAARQQPGVTHARTGGVGALAGGGGAGAWEASWGGEAGHHVGPIRGPIYATQAALDAAEQIAAERMAAEEALAAAARRRAAAAAATRDPAQVDDSTPAGEETVPAAAQATSEPCSASGMAPVGRGFPSSGGLGLALGPPNGGDVAGGAREATQEALLAGSCWRRRADWRAVRHVLDRVRPLRYGQVVPLDSYELVAAPYPSGSGFGHAVWQIRDGTERCRTVLYMPHVAPAHAFAPPLPLDLLGGPDALILGPDMLQPPAAAPAPAPLSPAAAHAPAPASAPLPTAAVAQSVQGLTAPPQPTAHAQQPVPPPRAPQLQPQPPPGPRPPLLLVKEAVLGALAAGGSVLIPVSASGEAWELIEALAAALASAGDLLAGAGPGPGSAGAAPGPSGSAPGSQAGPSGRGPLGPGNAARAAGAGTGAGGRGGEPGSGPGPPPLLYVGPRARASLALASVSLESLAPQRRAAVYSGPAPPFAFDALLRSGRLVAASSLRDAAARRCLDGPAVVLAAAESLLHPGGAAHELLLRFGPDPRSALVLPYAAPPAALRGIRRLYDSAVRTAPAAVDTATGAAGPSGAAGQAAPPPMRCRVVVAGGGGGLAPAVALDLVRRLQPRQLLLSGRDLDLLTRTQQQQQQQPQPQPQAPGGSGTGPLARDAVVPYAWLSLVRTTLPRNVAAAQVSTDLLQRLTWMPAGPGLQLARLTCLLTFRDGDWHADPVPGSAASADAVAAAAALAVRGAVAADQLLLAPAPAAAAAAAAASASAPAPGGSTAEAGAGPAATQPLSLTRLLESLAAKGVRQVEVEAAEGEAATCVRLPGTDAHLLLRPAGAHIHTACPVLRQALTEAVMEQLTVI</sequence>
<evidence type="ECO:0000256" key="3">
    <source>
        <dbReference type="SAM" id="MobiDB-lite"/>
    </source>
</evidence>
<feature type="compositionally biased region" description="Low complexity" evidence="3">
    <location>
        <begin position="513"/>
        <end position="530"/>
    </location>
</feature>
<dbReference type="Proteomes" id="UP000612055">
    <property type="component" value="Unassembled WGS sequence"/>
</dbReference>
<dbReference type="GO" id="GO:0032039">
    <property type="term" value="C:integrator complex"/>
    <property type="evidence" value="ECO:0007669"/>
    <property type="project" value="InterPro"/>
</dbReference>
<dbReference type="PANTHER" id="PTHR46094">
    <property type="entry name" value="INTEGRATOR COMPLEX SUBUNIT 9"/>
    <property type="match status" value="1"/>
</dbReference>
<feature type="region of interest" description="Disordered" evidence="3">
    <location>
        <begin position="508"/>
        <end position="568"/>
    </location>
</feature>
<keyword evidence="2" id="KW-0539">Nucleus</keyword>
<evidence type="ECO:0000313" key="5">
    <source>
        <dbReference type="Proteomes" id="UP000612055"/>
    </source>
</evidence>
<feature type="compositionally biased region" description="Pro residues" evidence="3">
    <location>
        <begin position="116"/>
        <end position="129"/>
    </location>
</feature>
<reference evidence="4" key="1">
    <citation type="journal article" date="2020" name="bioRxiv">
        <title>Comparative genomics of Chlamydomonas.</title>
        <authorList>
            <person name="Craig R.J."/>
            <person name="Hasan A.R."/>
            <person name="Ness R.W."/>
            <person name="Keightley P.D."/>
        </authorList>
    </citation>
    <scope>NUCLEOTIDE SEQUENCE</scope>
    <source>
        <strain evidence="4">CCAP 11/70</strain>
    </source>
</reference>
<dbReference type="Gene3D" id="3.60.15.10">
    <property type="entry name" value="Ribonuclease Z/Hydroxyacylglutathione hydrolase-like"/>
    <property type="match status" value="1"/>
</dbReference>
<comment type="caution">
    <text evidence="4">The sequence shown here is derived from an EMBL/GenBank/DDBJ whole genome shotgun (WGS) entry which is preliminary data.</text>
</comment>
<comment type="subcellular location">
    <subcellularLocation>
        <location evidence="1">Nucleus</location>
    </subcellularLocation>
</comment>
<feature type="region of interest" description="Disordered" evidence="3">
    <location>
        <begin position="214"/>
        <end position="251"/>
    </location>
</feature>
<evidence type="ECO:0000256" key="1">
    <source>
        <dbReference type="ARBA" id="ARBA00004123"/>
    </source>
</evidence>
<name>A0A835YAV0_9CHLO</name>
<feature type="compositionally biased region" description="Low complexity" evidence="3">
    <location>
        <begin position="398"/>
        <end position="418"/>
    </location>
</feature>
<dbReference type="GO" id="GO:0034472">
    <property type="term" value="P:snRNA 3'-end processing"/>
    <property type="evidence" value="ECO:0007669"/>
    <property type="project" value="TreeGrafter"/>
</dbReference>
<feature type="region of interest" description="Disordered" evidence="3">
    <location>
        <begin position="757"/>
        <end position="780"/>
    </location>
</feature>
<dbReference type="EMBL" id="JAEHOE010000010">
    <property type="protein sequence ID" value="KAG2498314.1"/>
    <property type="molecule type" value="Genomic_DNA"/>
</dbReference>
<dbReference type="PANTHER" id="PTHR46094:SF1">
    <property type="entry name" value="INTEGRATOR COMPLEX SUBUNIT 9"/>
    <property type="match status" value="1"/>
</dbReference>
<gene>
    <name evidence="4" type="ORF">HYH03_003575</name>
</gene>
<feature type="compositionally biased region" description="Gly residues" evidence="3">
    <location>
        <begin position="547"/>
        <end position="560"/>
    </location>
</feature>
<accession>A0A835YAV0</accession>
<protein>
    <recommendedName>
        <fullName evidence="6">Beta-Casp domain-containing protein</fullName>
    </recommendedName>
</protein>
<proteinExistence type="predicted"/>
<feature type="compositionally biased region" description="Low complexity" evidence="3">
    <location>
        <begin position="757"/>
        <end position="766"/>
    </location>
</feature>
<dbReference type="InterPro" id="IPR036866">
    <property type="entry name" value="RibonucZ/Hydroxyglut_hydro"/>
</dbReference>
<evidence type="ECO:0008006" key="6">
    <source>
        <dbReference type="Google" id="ProtNLM"/>
    </source>
</evidence>
<dbReference type="InterPro" id="IPR027074">
    <property type="entry name" value="Integrator_9su"/>
</dbReference>
<feature type="compositionally biased region" description="Pro residues" evidence="3">
    <location>
        <begin position="437"/>
        <end position="457"/>
    </location>
</feature>
<organism evidence="4 5">
    <name type="scientific">Edaphochlamys debaryana</name>
    <dbReference type="NCBI Taxonomy" id="47281"/>
    <lineage>
        <taxon>Eukaryota</taxon>
        <taxon>Viridiplantae</taxon>
        <taxon>Chlorophyta</taxon>
        <taxon>core chlorophytes</taxon>
        <taxon>Chlorophyceae</taxon>
        <taxon>CS clade</taxon>
        <taxon>Chlamydomonadales</taxon>
        <taxon>Chlamydomonadales incertae sedis</taxon>
        <taxon>Edaphochlamys</taxon>
    </lineage>
</organism>
<feature type="region of interest" description="Disordered" evidence="3">
    <location>
        <begin position="389"/>
        <end position="458"/>
    </location>
</feature>
<keyword evidence="5" id="KW-1185">Reference proteome</keyword>
<dbReference type="Gene3D" id="3.40.50.10890">
    <property type="match status" value="1"/>
</dbReference>
<evidence type="ECO:0000256" key="2">
    <source>
        <dbReference type="ARBA" id="ARBA00023242"/>
    </source>
</evidence>
<dbReference type="OrthoDB" id="548178at2759"/>
<feature type="region of interest" description="Disordered" evidence="3">
    <location>
        <begin position="116"/>
        <end position="150"/>
    </location>
</feature>
<evidence type="ECO:0000313" key="4">
    <source>
        <dbReference type="EMBL" id="KAG2498314.1"/>
    </source>
</evidence>